<reference evidence="8 9" key="1">
    <citation type="submission" date="2014-06" db="EMBL/GenBank/DDBJ databases">
        <title>Genomes of Alteromonas australica, a world apart.</title>
        <authorList>
            <person name="Gonzaga A."/>
            <person name="Lopez-Perez M."/>
            <person name="Rodriguez-Valera F."/>
        </authorList>
    </citation>
    <scope>NUCLEOTIDE SEQUENCE [LARGE SCALE GENOMIC DNA]</scope>
    <source>
        <strain evidence="8 9">H 17</strain>
    </source>
</reference>
<protein>
    <recommendedName>
        <fullName evidence="6">Copper resistance protein D</fullName>
    </recommendedName>
</protein>
<dbReference type="Proteomes" id="UP000056090">
    <property type="component" value="Chromosome"/>
</dbReference>
<comment type="caution">
    <text evidence="6">Lacks conserved residue(s) required for the propagation of feature annotation.</text>
</comment>
<sequence length="304" mass="33108">MDIWQLGLLISKFGVYLGVSALLGGGWILCITNTDIDTKFTLPASLQTTVTRHMCLFAVIGIIFSAFDFLFQVGQLAQSGYAGMFDPIMREMVAHSTLGDVAKSRLVLFASALLYLTYLGHSIRKNALISSLSLGIFIVIALAGFGYTFTLTGHTQQLQPSFKFILAAHAVIALAWVGSLWPLSRTCVELSTPNLHHVMTKFGKSAMYPIGGLIIAGLLLAWQLVRSVSSLLDTNYGFVLLIKLLFVGAIFLIALLHKLRLVPQLLTGITSPRTLQKSIQIELCIGIFILMVTVVLSTVVGPNY</sequence>
<evidence type="ECO:0000256" key="5">
    <source>
        <dbReference type="ARBA" id="ARBA00023136"/>
    </source>
</evidence>
<comment type="similarity">
    <text evidence="6">Belongs to the CopD family.</text>
</comment>
<name>A0A075NSG1_9ALTE</name>
<feature type="transmembrane region" description="Helical" evidence="6">
    <location>
        <begin position="205"/>
        <end position="224"/>
    </location>
</feature>
<keyword evidence="9" id="KW-1185">Reference proteome</keyword>
<dbReference type="RefSeq" id="WP_044055642.1">
    <property type="nucleotide sequence ID" value="NZ_CBCSKJ010000005.1"/>
</dbReference>
<dbReference type="GeneID" id="78253608"/>
<evidence type="ECO:0000256" key="6">
    <source>
        <dbReference type="RuleBase" id="RU369037"/>
    </source>
</evidence>
<evidence type="ECO:0000256" key="2">
    <source>
        <dbReference type="ARBA" id="ARBA00022475"/>
    </source>
</evidence>
<feature type="transmembrane region" description="Helical" evidence="6">
    <location>
        <begin position="128"/>
        <end position="149"/>
    </location>
</feature>
<dbReference type="PANTHER" id="PTHR34820">
    <property type="entry name" value="INNER MEMBRANE PROTEIN YEBZ"/>
    <property type="match status" value="1"/>
</dbReference>
<dbReference type="KEGG" id="aal:EP13_01435"/>
<dbReference type="GO" id="GO:0046688">
    <property type="term" value="P:response to copper ion"/>
    <property type="evidence" value="ECO:0007669"/>
    <property type="project" value="UniProtKB-UniRule"/>
</dbReference>
<evidence type="ECO:0000313" key="9">
    <source>
        <dbReference type="Proteomes" id="UP000056090"/>
    </source>
</evidence>
<keyword evidence="5 6" id="KW-0472">Membrane</keyword>
<proteinExistence type="inferred from homology"/>
<feature type="transmembrane region" description="Helical" evidence="6">
    <location>
        <begin position="161"/>
        <end position="184"/>
    </location>
</feature>
<dbReference type="InterPro" id="IPR008457">
    <property type="entry name" value="Cu-R_CopD_dom"/>
</dbReference>
<dbReference type="PANTHER" id="PTHR34820:SF4">
    <property type="entry name" value="INNER MEMBRANE PROTEIN YEBZ"/>
    <property type="match status" value="1"/>
</dbReference>
<evidence type="ECO:0000259" key="7">
    <source>
        <dbReference type="Pfam" id="PF05425"/>
    </source>
</evidence>
<dbReference type="EMBL" id="CP008849">
    <property type="protein sequence ID" value="AIF97469.1"/>
    <property type="molecule type" value="Genomic_DNA"/>
</dbReference>
<evidence type="ECO:0000256" key="4">
    <source>
        <dbReference type="ARBA" id="ARBA00022989"/>
    </source>
</evidence>
<feature type="transmembrane region" description="Helical" evidence="6">
    <location>
        <begin position="54"/>
        <end position="73"/>
    </location>
</feature>
<keyword evidence="6" id="KW-0997">Cell inner membrane</keyword>
<dbReference type="GO" id="GO:0006825">
    <property type="term" value="P:copper ion transport"/>
    <property type="evidence" value="ECO:0007669"/>
    <property type="project" value="InterPro"/>
</dbReference>
<feature type="transmembrane region" description="Helical" evidence="6">
    <location>
        <begin position="13"/>
        <end position="33"/>
    </location>
</feature>
<comment type="subcellular location">
    <subcellularLocation>
        <location evidence="6">Cell inner membrane</location>
        <topology evidence="6">Multi-pass membrane protein</topology>
    </subcellularLocation>
    <subcellularLocation>
        <location evidence="1">Cell membrane</location>
        <topology evidence="1">Multi-pass membrane protein</topology>
    </subcellularLocation>
</comment>
<organism evidence="8 9">
    <name type="scientific">Alteromonas australica</name>
    <dbReference type="NCBI Taxonomy" id="589873"/>
    <lineage>
        <taxon>Bacteria</taxon>
        <taxon>Pseudomonadati</taxon>
        <taxon>Pseudomonadota</taxon>
        <taxon>Gammaproteobacteria</taxon>
        <taxon>Alteromonadales</taxon>
        <taxon>Alteromonadaceae</taxon>
        <taxon>Alteromonas/Salinimonas group</taxon>
        <taxon>Alteromonas</taxon>
    </lineage>
</organism>
<keyword evidence="3 6" id="KW-0812">Transmembrane</keyword>
<keyword evidence="2 6" id="KW-1003">Cell membrane</keyword>
<feature type="domain" description="Copper resistance protein D" evidence="7">
    <location>
        <begin position="197"/>
        <end position="296"/>
    </location>
</feature>
<keyword evidence="6" id="KW-0186">Copper</keyword>
<dbReference type="eggNOG" id="COG1276">
    <property type="taxonomic scope" value="Bacteria"/>
</dbReference>
<gene>
    <name evidence="8" type="ORF">EP13_01435</name>
</gene>
<evidence type="ECO:0000256" key="3">
    <source>
        <dbReference type="ARBA" id="ARBA00022692"/>
    </source>
</evidence>
<comment type="function">
    <text evidence="6">Involved in copper resistance.</text>
</comment>
<accession>A0A075NSG1</accession>
<feature type="transmembrane region" description="Helical" evidence="6">
    <location>
        <begin position="236"/>
        <end position="257"/>
    </location>
</feature>
<evidence type="ECO:0000256" key="1">
    <source>
        <dbReference type="ARBA" id="ARBA00004651"/>
    </source>
</evidence>
<dbReference type="AlphaFoldDB" id="A0A075NSG1"/>
<evidence type="ECO:0000313" key="8">
    <source>
        <dbReference type="EMBL" id="AIF97469.1"/>
    </source>
</evidence>
<feature type="transmembrane region" description="Helical" evidence="6">
    <location>
        <begin position="278"/>
        <end position="300"/>
    </location>
</feature>
<dbReference type="GO" id="GO:0005886">
    <property type="term" value="C:plasma membrane"/>
    <property type="evidence" value="ECO:0007669"/>
    <property type="project" value="UniProtKB-SubCell"/>
</dbReference>
<keyword evidence="4 6" id="KW-1133">Transmembrane helix</keyword>
<dbReference type="InterPro" id="IPR032694">
    <property type="entry name" value="CopC/D"/>
</dbReference>
<dbReference type="Pfam" id="PF05425">
    <property type="entry name" value="CopD"/>
    <property type="match status" value="1"/>
</dbReference>